<name>A0AAV9Z6G1_9AGAR</name>
<sequence length="368" mass="41505">MPEQRETASSGKVAKEGIKKALEEDADLTLEGIYADATTAKAEQEDALERAQSGLVYELSPASTIVRGSETHQTSVYHEVMNRQVASGGSPQTLYCSFYLNCLKVSYLTHTSVQWYTRIRWDTGIMCVSKDVRKFHVGMALVFKEYVLAFVTIDLLFRPVWQDSFLDFIIPPDIYTQTTDFLVVVAQWMQDENWLNGKRYVLACDAIRAANKVWYGIGVYTVMELFFLAGLSPFITACELFSSPSRTARFLAAYYTYIHPHRRLLSPCIHEGVLAPTTEQRLSRLLDSYHVSILSWLLVSSSRELTLLCQKTLDAYAAASEVTCRASVTDLFDVFEPTLVEPAFEANPTWGSLIFGEWTWLSISGNIP</sequence>
<organism evidence="1 2">
    <name type="scientific">Favolaschia claudopus</name>
    <dbReference type="NCBI Taxonomy" id="2862362"/>
    <lineage>
        <taxon>Eukaryota</taxon>
        <taxon>Fungi</taxon>
        <taxon>Dikarya</taxon>
        <taxon>Basidiomycota</taxon>
        <taxon>Agaricomycotina</taxon>
        <taxon>Agaricomycetes</taxon>
        <taxon>Agaricomycetidae</taxon>
        <taxon>Agaricales</taxon>
        <taxon>Marasmiineae</taxon>
        <taxon>Mycenaceae</taxon>
        <taxon>Favolaschia</taxon>
    </lineage>
</organism>
<proteinExistence type="predicted"/>
<dbReference type="AlphaFoldDB" id="A0AAV9Z6G1"/>
<evidence type="ECO:0000313" key="1">
    <source>
        <dbReference type="EMBL" id="KAK6972255.1"/>
    </source>
</evidence>
<keyword evidence="2" id="KW-1185">Reference proteome</keyword>
<dbReference type="EMBL" id="JAWWNJ010000190">
    <property type="protein sequence ID" value="KAK6972255.1"/>
    <property type="molecule type" value="Genomic_DNA"/>
</dbReference>
<protein>
    <submittedName>
        <fullName evidence="1">Uncharacterized protein</fullName>
    </submittedName>
</protein>
<dbReference type="Proteomes" id="UP001362999">
    <property type="component" value="Unassembled WGS sequence"/>
</dbReference>
<gene>
    <name evidence="1" type="ORF">R3P38DRAFT_2411834</name>
</gene>
<reference evidence="1 2" key="1">
    <citation type="journal article" date="2024" name="J Genomics">
        <title>Draft genome sequencing and assembly of Favolaschia claudopus CIRM-BRFM 2984 isolated from oak limbs.</title>
        <authorList>
            <person name="Navarro D."/>
            <person name="Drula E."/>
            <person name="Chaduli D."/>
            <person name="Cazenave R."/>
            <person name="Ahrendt S."/>
            <person name="Wang J."/>
            <person name="Lipzen A."/>
            <person name="Daum C."/>
            <person name="Barry K."/>
            <person name="Grigoriev I.V."/>
            <person name="Favel A."/>
            <person name="Rosso M.N."/>
            <person name="Martin F."/>
        </authorList>
    </citation>
    <scope>NUCLEOTIDE SEQUENCE [LARGE SCALE GENOMIC DNA]</scope>
    <source>
        <strain evidence="1 2">CIRM-BRFM 2984</strain>
    </source>
</reference>
<comment type="caution">
    <text evidence="1">The sequence shown here is derived from an EMBL/GenBank/DDBJ whole genome shotgun (WGS) entry which is preliminary data.</text>
</comment>
<feature type="non-terminal residue" evidence="1">
    <location>
        <position position="368"/>
    </location>
</feature>
<evidence type="ECO:0000313" key="2">
    <source>
        <dbReference type="Proteomes" id="UP001362999"/>
    </source>
</evidence>
<accession>A0AAV9Z6G1</accession>